<feature type="coiled-coil region" evidence="10">
    <location>
        <begin position="185"/>
        <end position="212"/>
    </location>
</feature>
<protein>
    <recommendedName>
        <fullName evidence="11">GST N-terminal domain-containing protein</fullName>
    </recommendedName>
</protein>
<keyword evidence="5 10" id="KW-0175">Coiled coil</keyword>
<evidence type="ECO:0000313" key="12">
    <source>
        <dbReference type="EMBL" id="CAF3776990.1"/>
    </source>
</evidence>
<evidence type="ECO:0000256" key="2">
    <source>
        <dbReference type="ARBA" id="ARBA00006875"/>
    </source>
</evidence>
<comment type="subunit">
    <text evidence="9">Microtubule inner protein component of sperm flagellar doublet microtubules.</text>
</comment>
<dbReference type="InterPro" id="IPR036249">
    <property type="entry name" value="Thioredoxin-like_sf"/>
</dbReference>
<dbReference type="AlphaFoldDB" id="A0A819A5R9"/>
<dbReference type="PANTHER" id="PTHR14517:SF6">
    <property type="entry name" value="RE41410P"/>
    <property type="match status" value="1"/>
</dbReference>
<name>A0A819A5R9_9BILA</name>
<dbReference type="Gene3D" id="3.40.30.10">
    <property type="entry name" value="Glutaredoxin"/>
    <property type="match status" value="1"/>
</dbReference>
<gene>
    <name evidence="12" type="ORF">UXM345_LOCUS3468</name>
</gene>
<proteinExistence type="inferred from homology"/>
<evidence type="ECO:0000256" key="5">
    <source>
        <dbReference type="ARBA" id="ARBA00023054"/>
    </source>
</evidence>
<comment type="subcellular location">
    <subcellularLocation>
        <location evidence="1">Cytoplasm</location>
        <location evidence="1">Cytoskeleton</location>
        <location evidence="1">Flagellum axoneme</location>
    </subcellularLocation>
</comment>
<evidence type="ECO:0000256" key="4">
    <source>
        <dbReference type="ARBA" id="ARBA00022846"/>
    </source>
</evidence>
<keyword evidence="4" id="KW-0282">Flagellum</keyword>
<evidence type="ECO:0000256" key="8">
    <source>
        <dbReference type="ARBA" id="ARBA00023273"/>
    </source>
</evidence>
<evidence type="ECO:0000256" key="3">
    <source>
        <dbReference type="ARBA" id="ARBA00022490"/>
    </source>
</evidence>
<evidence type="ECO:0000256" key="1">
    <source>
        <dbReference type="ARBA" id="ARBA00004611"/>
    </source>
</evidence>
<keyword evidence="6" id="KW-0969">Cilium</keyword>
<dbReference type="Pfam" id="PF05914">
    <property type="entry name" value="RIB43A"/>
    <property type="match status" value="1"/>
</dbReference>
<sequence length="505" mass="59769">MFLLNLPINIKEQAAIERRRSEEQKRLSRIFNVKYRTIGIDKTALDEQVQERQYMKDLEKQRNDAFDREMIRNDLKQRLLEQEEFSEKRQYAQELNNYRLLYQKPEDSREWDLNDPNKWKKLAPARTSDDDPRLSLSSGQKFAGEDLQNSIRKKFQQEQLKNYFDLQTQVKTERNKQERLASLLYDYKQMELNEQSNRFEKMENECHRAIEIATRNYNEILARETKIRVNEQKTRQTEEQLAEIANAAFSDMLTESSTSVSDSRCHIMVDQWKGMSRDQLEDIRHQQLSQIAERQKRNDAEKSFDETWKKYSDAIAKQAIIVEQQIEGDRRKYNHCLANENKNLAKIQRERQDYLNSITSTKNIIMGNKPQIILYGLATSTCTQRVIATLAEKQLNFKLTSIDVAGGEHKMVFKFMVRSFVFFKILIIAQLKLTILFIESRAICRYLELKYTGKGTELIPTKDGKAQAELVKIGEGHLFESRPRVKQWWDKMTERVSRKTVQAMQ</sequence>
<feature type="domain" description="GST N-terminal" evidence="11">
    <location>
        <begin position="370"/>
        <end position="455"/>
    </location>
</feature>
<evidence type="ECO:0000256" key="6">
    <source>
        <dbReference type="ARBA" id="ARBA00023069"/>
    </source>
</evidence>
<dbReference type="SUPFAM" id="SSF52833">
    <property type="entry name" value="Thioredoxin-like"/>
    <property type="match status" value="1"/>
</dbReference>
<evidence type="ECO:0000256" key="10">
    <source>
        <dbReference type="SAM" id="Coils"/>
    </source>
</evidence>
<dbReference type="Proteomes" id="UP000663842">
    <property type="component" value="Unassembled WGS sequence"/>
</dbReference>
<keyword evidence="8" id="KW-0966">Cell projection</keyword>
<dbReference type="InterPro" id="IPR008805">
    <property type="entry name" value="RIB43A"/>
</dbReference>
<dbReference type="InterPro" id="IPR004045">
    <property type="entry name" value="Glutathione_S-Trfase_N"/>
</dbReference>
<comment type="caution">
    <text evidence="12">The sequence shown here is derived from an EMBL/GenBank/DDBJ whole genome shotgun (WGS) entry which is preliminary data.</text>
</comment>
<evidence type="ECO:0000256" key="7">
    <source>
        <dbReference type="ARBA" id="ARBA00023212"/>
    </source>
</evidence>
<dbReference type="PROSITE" id="PS50404">
    <property type="entry name" value="GST_NTER"/>
    <property type="match status" value="1"/>
</dbReference>
<evidence type="ECO:0000259" key="11">
    <source>
        <dbReference type="PROSITE" id="PS50404"/>
    </source>
</evidence>
<dbReference type="PANTHER" id="PTHR14517">
    <property type="entry name" value="RIB43A-RELATED"/>
    <property type="match status" value="1"/>
</dbReference>
<accession>A0A819A5R9</accession>
<evidence type="ECO:0000256" key="9">
    <source>
        <dbReference type="ARBA" id="ARBA00046435"/>
    </source>
</evidence>
<dbReference type="EMBL" id="CAJOBF010000226">
    <property type="protein sequence ID" value="CAF3776990.1"/>
    <property type="molecule type" value="Genomic_DNA"/>
</dbReference>
<evidence type="ECO:0000313" key="13">
    <source>
        <dbReference type="Proteomes" id="UP000663842"/>
    </source>
</evidence>
<comment type="similarity">
    <text evidence="2">Belongs to the RIB43A family.</text>
</comment>
<organism evidence="12 13">
    <name type="scientific">Rotaria magnacalcarata</name>
    <dbReference type="NCBI Taxonomy" id="392030"/>
    <lineage>
        <taxon>Eukaryota</taxon>
        <taxon>Metazoa</taxon>
        <taxon>Spiralia</taxon>
        <taxon>Gnathifera</taxon>
        <taxon>Rotifera</taxon>
        <taxon>Eurotatoria</taxon>
        <taxon>Bdelloidea</taxon>
        <taxon>Philodinida</taxon>
        <taxon>Philodinidae</taxon>
        <taxon>Rotaria</taxon>
    </lineage>
</organism>
<reference evidence="12" key="1">
    <citation type="submission" date="2021-02" db="EMBL/GenBank/DDBJ databases">
        <authorList>
            <person name="Nowell W R."/>
        </authorList>
    </citation>
    <scope>NUCLEOTIDE SEQUENCE</scope>
</reference>
<keyword evidence="3" id="KW-0963">Cytoplasm</keyword>
<keyword evidence="7" id="KW-0206">Cytoskeleton</keyword>